<evidence type="ECO:0008006" key="3">
    <source>
        <dbReference type="Google" id="ProtNLM"/>
    </source>
</evidence>
<accession>A0AAU9H920</accession>
<gene>
    <name evidence="1" type="ORF">STHERMO_2134</name>
</gene>
<dbReference type="EMBL" id="LR822030">
    <property type="protein sequence ID" value="CAD0157769.1"/>
    <property type="molecule type" value="Genomic_DNA"/>
</dbReference>
<dbReference type="Proteomes" id="UP000509120">
    <property type="component" value="Chromosome"/>
</dbReference>
<reference evidence="1 2" key="1">
    <citation type="submission" date="2020-06" db="EMBL/GenBank/DDBJ databases">
        <authorList>
            <person name="Chuat V."/>
        </authorList>
    </citation>
    <scope>NUCLEOTIDE SEQUENCE [LARGE SCALE GENOMIC DNA]</scope>
    <source>
        <strain evidence="1">STH_CIRM_1046</strain>
    </source>
</reference>
<organism evidence="1 2">
    <name type="scientific">Streptococcus thermophilus</name>
    <dbReference type="NCBI Taxonomy" id="1308"/>
    <lineage>
        <taxon>Bacteria</taxon>
        <taxon>Bacillati</taxon>
        <taxon>Bacillota</taxon>
        <taxon>Bacilli</taxon>
        <taxon>Lactobacillales</taxon>
        <taxon>Streptococcaceae</taxon>
        <taxon>Streptococcus</taxon>
    </lineage>
</organism>
<dbReference type="AlphaFoldDB" id="A0AAU9H920"/>
<proteinExistence type="predicted"/>
<evidence type="ECO:0000313" key="1">
    <source>
        <dbReference type="EMBL" id="CAD0157769.1"/>
    </source>
</evidence>
<sequence>MISIQDLRSIQERCEIGELVQRLDVSIDRLTVIWDTDTGPLRRIFKNLKQAISTRVDSFEIHDNVRDDVFTLAKDFNEYDSINIIFFQLSTYGGEQLIRIDFNPNTLKEFDGMKVWR</sequence>
<evidence type="ECO:0000313" key="2">
    <source>
        <dbReference type="Proteomes" id="UP000509120"/>
    </source>
</evidence>
<name>A0AAU9H920_STRTR</name>
<protein>
    <recommendedName>
        <fullName evidence="3">Replication initiator protein</fullName>
    </recommendedName>
</protein>